<dbReference type="SUPFAM" id="SSF50985">
    <property type="entry name" value="RCC1/BLIP-II"/>
    <property type="match status" value="1"/>
</dbReference>
<gene>
    <name evidence="4" type="ORF">Nepgr_010569</name>
</gene>
<feature type="repeat" description="RCC1" evidence="2">
    <location>
        <begin position="306"/>
        <end position="353"/>
    </location>
</feature>
<feature type="repeat" description="RCC1" evidence="2">
    <location>
        <begin position="104"/>
        <end position="158"/>
    </location>
</feature>
<dbReference type="PROSITE" id="PS00626">
    <property type="entry name" value="RCC1_2"/>
    <property type="match status" value="2"/>
</dbReference>
<evidence type="ECO:0000313" key="4">
    <source>
        <dbReference type="EMBL" id="GMH08729.1"/>
    </source>
</evidence>
<feature type="domain" description="LRAT" evidence="3">
    <location>
        <begin position="527"/>
        <end position="677"/>
    </location>
</feature>
<evidence type="ECO:0000256" key="2">
    <source>
        <dbReference type="PROSITE-ProRule" id="PRU00235"/>
    </source>
</evidence>
<dbReference type="PANTHER" id="PTHR22870">
    <property type="entry name" value="REGULATOR OF CHROMOSOME CONDENSATION"/>
    <property type="match status" value="1"/>
</dbReference>
<keyword evidence="5" id="KW-1185">Reference proteome</keyword>
<dbReference type="EMBL" id="BSYO01000008">
    <property type="protein sequence ID" value="GMH08729.1"/>
    <property type="molecule type" value="Genomic_DNA"/>
</dbReference>
<dbReference type="AlphaFoldDB" id="A0AAD3XLG2"/>
<evidence type="ECO:0000256" key="1">
    <source>
        <dbReference type="ARBA" id="ARBA00022737"/>
    </source>
</evidence>
<feature type="repeat" description="RCC1" evidence="2">
    <location>
        <begin position="159"/>
        <end position="211"/>
    </location>
</feature>
<proteinExistence type="predicted"/>
<dbReference type="Gene3D" id="3.90.1720.10">
    <property type="entry name" value="endopeptidase domain like (from Nostoc punctiforme)"/>
    <property type="match status" value="1"/>
</dbReference>
<organism evidence="4 5">
    <name type="scientific">Nepenthes gracilis</name>
    <name type="common">Slender pitcher plant</name>
    <dbReference type="NCBI Taxonomy" id="150966"/>
    <lineage>
        <taxon>Eukaryota</taxon>
        <taxon>Viridiplantae</taxon>
        <taxon>Streptophyta</taxon>
        <taxon>Embryophyta</taxon>
        <taxon>Tracheophyta</taxon>
        <taxon>Spermatophyta</taxon>
        <taxon>Magnoliopsida</taxon>
        <taxon>eudicotyledons</taxon>
        <taxon>Gunneridae</taxon>
        <taxon>Pentapetalae</taxon>
        <taxon>Caryophyllales</taxon>
        <taxon>Nepenthaceae</taxon>
        <taxon>Nepenthes</taxon>
    </lineage>
</organism>
<accession>A0AAD3XLG2</accession>
<dbReference type="Pfam" id="PF25390">
    <property type="entry name" value="WD40_RLD"/>
    <property type="match status" value="1"/>
</dbReference>
<dbReference type="InterPro" id="IPR000408">
    <property type="entry name" value="Reg_chr_condens"/>
</dbReference>
<evidence type="ECO:0000259" key="3">
    <source>
        <dbReference type="PROSITE" id="PS51934"/>
    </source>
</evidence>
<evidence type="ECO:0000313" key="5">
    <source>
        <dbReference type="Proteomes" id="UP001279734"/>
    </source>
</evidence>
<dbReference type="PROSITE" id="PS50012">
    <property type="entry name" value="RCC1_3"/>
    <property type="match status" value="6"/>
</dbReference>
<dbReference type="Pfam" id="PF04970">
    <property type="entry name" value="LRAT"/>
    <property type="match status" value="1"/>
</dbReference>
<dbReference type="Proteomes" id="UP001279734">
    <property type="component" value="Unassembled WGS sequence"/>
</dbReference>
<comment type="caution">
    <text evidence="4">The sequence shown here is derived from an EMBL/GenBank/DDBJ whole genome shotgun (WGS) entry which is preliminary data.</text>
</comment>
<protein>
    <recommendedName>
        <fullName evidence="3">LRAT domain-containing protein</fullName>
    </recommendedName>
</protein>
<dbReference type="InterPro" id="IPR051210">
    <property type="entry name" value="Ub_ligase/GEF_domain"/>
</dbReference>
<keyword evidence="1" id="KW-0677">Repeat</keyword>
<dbReference type="Gene3D" id="2.130.10.30">
    <property type="entry name" value="Regulator of chromosome condensation 1/beta-lactamase-inhibitor protein II"/>
    <property type="match status" value="2"/>
</dbReference>
<dbReference type="PROSITE" id="PS51934">
    <property type="entry name" value="LRAT"/>
    <property type="match status" value="1"/>
</dbReference>
<dbReference type="InterPro" id="IPR058923">
    <property type="entry name" value="RCC1-like_dom"/>
</dbReference>
<dbReference type="InterPro" id="IPR007053">
    <property type="entry name" value="LRAT_dom"/>
</dbReference>
<dbReference type="PRINTS" id="PR00633">
    <property type="entry name" value="RCCNDNSATION"/>
</dbReference>
<dbReference type="InterPro" id="IPR009091">
    <property type="entry name" value="RCC1/BLIP-II"/>
</dbReference>
<reference evidence="4" key="1">
    <citation type="submission" date="2023-05" db="EMBL/GenBank/DDBJ databases">
        <title>Nepenthes gracilis genome sequencing.</title>
        <authorList>
            <person name="Fukushima K."/>
        </authorList>
    </citation>
    <scope>NUCLEOTIDE SEQUENCE</scope>
    <source>
        <strain evidence="4">SING2019-196</strain>
    </source>
</reference>
<name>A0AAD3XLG2_NEPGR</name>
<feature type="repeat" description="RCC1" evidence="2">
    <location>
        <begin position="212"/>
        <end position="305"/>
    </location>
</feature>
<feature type="repeat" description="RCC1" evidence="2">
    <location>
        <begin position="363"/>
        <end position="413"/>
    </location>
</feature>
<feature type="repeat" description="RCC1" evidence="2">
    <location>
        <begin position="48"/>
        <end position="103"/>
    </location>
</feature>
<dbReference type="PANTHER" id="PTHR22870:SF365">
    <property type="entry name" value="REGULATOR OF CHROMOSOME CONDENSATION (CELL CYCLE REGULATORY PROTEIN)-RELATED"/>
    <property type="match status" value="1"/>
</dbReference>
<sequence>MQGFWQSSLRALHLLSKKRDVISVLPRCRYFCADFGFSKNTKGDASSFAVMSFGDGSHGALGLPSSLVGIGRDAYEPTRIPGLPPNILSVSAGHYHSLAVTSGGELWAWGRNNEGQLGRGLTAARDSCIEPKRVEGLTNVRVRAAFGSGVISVAIGDDGSLWVWGRSKRGQLGLGKGIIGATVPSRVEVLAGEEISKVSLGWGHTLAQTVDGKLYGWGYSADGRLGQLGGTLESSPLDSLPDSVRRCEKHSRNSHKAVEKFVLESMEEEDHMPIIWEPLLFEELRSVEVVDIACGLDHSLVLCRDGTLLSGGSNVYGQLGRAREDLGLLPVDIPFQPVSVACGLGHSMAICHASLTNGKENVREVLTWGWNHNSQLGRGGPESLPLVVEGLEYDETPASLSGGRAHSLALTSRGGLWVWGCGRSGRLGLGSPYDEPEPMLVDTQGKKIKCAPIEKYFPKDWQEQLESDLSDCVGLKPEKCLKHEGNDCVPPPSPTKRLGRKRERGGEMGLLSNKVGRDALKPGDHIYTWKHGYVYSHHGIYVGENRVIHFTRGADQEVGTGTMLDRIMCSSSSSTHSQAPCQECGDQSRLSGVISSCLDCFLCGGELYCFEYGVSPAFFLAKARGGTCTLASSDPPENVLHRASYLLENGFGVYSIFKNNCEDFAIYCKTELLVLTSVSVGRSGQATAFVAAEYAVMSKRSLWRSLLTARAKMSQAP</sequence>